<organism evidence="1 2">
    <name type="scientific">Stutzerimonas degradans</name>
    <dbReference type="NCBI Taxonomy" id="2968968"/>
    <lineage>
        <taxon>Bacteria</taxon>
        <taxon>Pseudomonadati</taxon>
        <taxon>Pseudomonadota</taxon>
        <taxon>Gammaproteobacteria</taxon>
        <taxon>Pseudomonadales</taxon>
        <taxon>Pseudomonadaceae</taxon>
        <taxon>Stutzerimonas</taxon>
    </lineage>
</organism>
<comment type="caution">
    <text evidence="1">The sequence shown here is derived from an EMBL/GenBank/DDBJ whole genome shotgun (WGS) entry which is preliminary data.</text>
</comment>
<dbReference type="EMBL" id="POUK01000001">
    <property type="protein sequence ID" value="PNF77972.1"/>
    <property type="molecule type" value="Genomic_DNA"/>
</dbReference>
<name>A0A8E2QFP6_9GAMM</name>
<dbReference type="AlphaFoldDB" id="A0A8E2QFP6"/>
<gene>
    <name evidence="1" type="ORF">CXK95_01365</name>
</gene>
<sequence>MAMQTSNPLRRPFTRSKVPGILVMRAMNGVCDICRRHRSQGDHTACSRARQARYRHLWEAQA</sequence>
<protein>
    <submittedName>
        <fullName evidence="1">Uncharacterized protein</fullName>
    </submittedName>
</protein>
<evidence type="ECO:0000313" key="1">
    <source>
        <dbReference type="EMBL" id="PNF77972.1"/>
    </source>
</evidence>
<accession>A0A8E2QFP6</accession>
<dbReference type="Proteomes" id="UP000235881">
    <property type="component" value="Unassembled WGS sequence"/>
</dbReference>
<proteinExistence type="predicted"/>
<evidence type="ECO:0000313" key="2">
    <source>
        <dbReference type="Proteomes" id="UP000235881"/>
    </source>
</evidence>
<reference evidence="1 2" key="1">
    <citation type="submission" date="2018-01" db="EMBL/GenBank/DDBJ databases">
        <title>Denitrification phenotypes of diverse strains of Pseudomonas stutzeri.</title>
        <authorList>
            <person name="Milligan D.A."/>
            <person name="Bergaust L."/>
            <person name="Bakken L.R."/>
            <person name="Frostegard A."/>
        </authorList>
    </citation>
    <scope>NUCLEOTIDE SEQUENCE [LARGE SCALE GENOMIC DNA]</scope>
    <source>
        <strain evidence="1 2">DSM 50238</strain>
    </source>
</reference>
<keyword evidence="2" id="KW-1185">Reference proteome</keyword>